<accession>A0AAV4N3G9</accession>
<protein>
    <submittedName>
        <fullName evidence="1">Uncharacterized protein</fullName>
    </submittedName>
</protein>
<reference evidence="1 2" key="1">
    <citation type="submission" date="2021-06" db="EMBL/GenBank/DDBJ databases">
        <title>Caerostris extrusa draft genome.</title>
        <authorList>
            <person name="Kono N."/>
            <person name="Arakawa K."/>
        </authorList>
    </citation>
    <scope>NUCLEOTIDE SEQUENCE [LARGE SCALE GENOMIC DNA]</scope>
</reference>
<evidence type="ECO:0000313" key="2">
    <source>
        <dbReference type="Proteomes" id="UP001054945"/>
    </source>
</evidence>
<proteinExistence type="predicted"/>
<comment type="caution">
    <text evidence="1">The sequence shown here is derived from an EMBL/GenBank/DDBJ whole genome shotgun (WGS) entry which is preliminary data.</text>
</comment>
<sequence>MQMRCTLIKNQCKESEKCHRSNNSRCSFWNAAAVRTSCIAGGYSEGWEQNMCQWTLERKRPPSHSG</sequence>
<organism evidence="1 2">
    <name type="scientific">Caerostris extrusa</name>
    <name type="common">Bark spider</name>
    <name type="synonym">Caerostris bankana</name>
    <dbReference type="NCBI Taxonomy" id="172846"/>
    <lineage>
        <taxon>Eukaryota</taxon>
        <taxon>Metazoa</taxon>
        <taxon>Ecdysozoa</taxon>
        <taxon>Arthropoda</taxon>
        <taxon>Chelicerata</taxon>
        <taxon>Arachnida</taxon>
        <taxon>Araneae</taxon>
        <taxon>Araneomorphae</taxon>
        <taxon>Entelegynae</taxon>
        <taxon>Araneoidea</taxon>
        <taxon>Araneidae</taxon>
        <taxon>Caerostris</taxon>
    </lineage>
</organism>
<name>A0AAV4N3G9_CAEEX</name>
<dbReference type="AlphaFoldDB" id="A0AAV4N3G9"/>
<gene>
    <name evidence="1" type="ORF">CEXT_714061</name>
</gene>
<dbReference type="Proteomes" id="UP001054945">
    <property type="component" value="Unassembled WGS sequence"/>
</dbReference>
<evidence type="ECO:0000313" key="1">
    <source>
        <dbReference type="EMBL" id="GIX79243.1"/>
    </source>
</evidence>
<dbReference type="EMBL" id="BPLR01020477">
    <property type="protein sequence ID" value="GIX79243.1"/>
    <property type="molecule type" value="Genomic_DNA"/>
</dbReference>
<keyword evidence="2" id="KW-1185">Reference proteome</keyword>